<feature type="transmembrane region" description="Helical" evidence="1">
    <location>
        <begin position="5"/>
        <end position="26"/>
    </location>
</feature>
<organism evidence="2 3">
    <name type="scientific">Paenibacillus psychroresistens</name>
    <dbReference type="NCBI Taxonomy" id="1778678"/>
    <lineage>
        <taxon>Bacteria</taxon>
        <taxon>Bacillati</taxon>
        <taxon>Bacillota</taxon>
        <taxon>Bacilli</taxon>
        <taxon>Bacillales</taxon>
        <taxon>Paenibacillaceae</taxon>
        <taxon>Paenibacillus</taxon>
    </lineage>
</organism>
<gene>
    <name evidence="2" type="ORF">EHS13_32050</name>
</gene>
<keyword evidence="1" id="KW-0472">Membrane</keyword>
<keyword evidence="1" id="KW-1133">Transmembrane helix</keyword>
<keyword evidence="3" id="KW-1185">Reference proteome</keyword>
<evidence type="ECO:0000313" key="2">
    <source>
        <dbReference type="EMBL" id="QGQ99181.1"/>
    </source>
</evidence>
<feature type="transmembrane region" description="Helical" evidence="1">
    <location>
        <begin position="46"/>
        <end position="68"/>
    </location>
</feature>
<evidence type="ECO:0000256" key="1">
    <source>
        <dbReference type="SAM" id="Phobius"/>
    </source>
</evidence>
<accession>A0A6B8RS01</accession>
<dbReference type="KEGG" id="ppsc:EHS13_32050"/>
<dbReference type="AlphaFoldDB" id="A0A6B8RS01"/>
<dbReference type="RefSeq" id="WP_155704290.1">
    <property type="nucleotide sequence ID" value="NZ_CP034235.1"/>
</dbReference>
<sequence length="81" mass="9090">MNRFVVYIIASIACLIIPLFGVLYGIWDSNQPKIGPVGDGNANPTIFQLIPIFTTFLLGIINLPIAIFRYKKHKKSKSRVN</sequence>
<dbReference type="Proteomes" id="UP000426246">
    <property type="component" value="Chromosome"/>
</dbReference>
<keyword evidence="1" id="KW-0812">Transmembrane</keyword>
<reference evidence="3" key="1">
    <citation type="submission" date="2018-11" db="EMBL/GenBank/DDBJ databases">
        <title>Complete genome sequence of Paenibacillus sp. ML311-T8.</title>
        <authorList>
            <person name="Nam Y.-D."/>
            <person name="Kang J."/>
            <person name="Chung W.-H."/>
            <person name="Park Y.S."/>
        </authorList>
    </citation>
    <scope>NUCLEOTIDE SEQUENCE [LARGE SCALE GENOMIC DNA]</scope>
    <source>
        <strain evidence="3">ML311-T8</strain>
    </source>
</reference>
<dbReference type="EMBL" id="CP034235">
    <property type="protein sequence ID" value="QGQ99181.1"/>
    <property type="molecule type" value="Genomic_DNA"/>
</dbReference>
<dbReference type="OrthoDB" id="2628951at2"/>
<proteinExistence type="predicted"/>
<protein>
    <submittedName>
        <fullName evidence="2">Uncharacterized protein</fullName>
    </submittedName>
</protein>
<name>A0A6B8RS01_9BACL</name>
<evidence type="ECO:0000313" key="3">
    <source>
        <dbReference type="Proteomes" id="UP000426246"/>
    </source>
</evidence>